<evidence type="ECO:0000313" key="1">
    <source>
        <dbReference type="EMBL" id="GGD29626.1"/>
    </source>
</evidence>
<dbReference type="EMBL" id="BMIN01000032">
    <property type="protein sequence ID" value="GGD29626.1"/>
    <property type="molecule type" value="Genomic_DNA"/>
</dbReference>
<name>A0ABQ1QLH2_9BACI</name>
<proteinExistence type="predicted"/>
<reference evidence="2" key="1">
    <citation type="journal article" date="2019" name="Int. J. Syst. Evol. Microbiol.">
        <title>The Global Catalogue of Microorganisms (GCM) 10K type strain sequencing project: providing services to taxonomists for standard genome sequencing and annotation.</title>
        <authorList>
            <consortium name="The Broad Institute Genomics Platform"/>
            <consortium name="The Broad Institute Genome Sequencing Center for Infectious Disease"/>
            <person name="Wu L."/>
            <person name="Ma J."/>
        </authorList>
    </citation>
    <scope>NUCLEOTIDE SEQUENCE [LARGE SCALE GENOMIC DNA]</scope>
    <source>
        <strain evidence="2">CGMCC 1.15353</strain>
    </source>
</reference>
<evidence type="ECO:0000313" key="2">
    <source>
        <dbReference type="Proteomes" id="UP000642571"/>
    </source>
</evidence>
<protein>
    <submittedName>
        <fullName evidence="1">Uncharacterized protein</fullName>
    </submittedName>
</protein>
<comment type="caution">
    <text evidence="1">The sequence shown here is derived from an EMBL/GenBank/DDBJ whole genome shotgun (WGS) entry which is preliminary data.</text>
</comment>
<sequence>MKKILSIMVVFSFYAGIIVSASSMTQPMQSANDGEYHTQDLPDQH</sequence>
<dbReference type="RefSeq" id="WP_188656233.1">
    <property type="nucleotide sequence ID" value="NZ_BMIN01000032.1"/>
</dbReference>
<organism evidence="1 2">
    <name type="scientific">Pontibacillus salipaludis</name>
    <dbReference type="NCBI Taxonomy" id="1697394"/>
    <lineage>
        <taxon>Bacteria</taxon>
        <taxon>Bacillati</taxon>
        <taxon>Bacillota</taxon>
        <taxon>Bacilli</taxon>
        <taxon>Bacillales</taxon>
        <taxon>Bacillaceae</taxon>
        <taxon>Pontibacillus</taxon>
    </lineage>
</organism>
<keyword evidence="2" id="KW-1185">Reference proteome</keyword>
<gene>
    <name evidence="1" type="ORF">GCM10011389_41480</name>
</gene>
<accession>A0ABQ1QLH2</accession>
<dbReference type="Proteomes" id="UP000642571">
    <property type="component" value="Unassembled WGS sequence"/>
</dbReference>